<dbReference type="PANTHER" id="PTHR37834">
    <property type="entry name" value="GDSL-LIKE LIPASE/ACYLHYDROLASE DOMAIN PROTEIN (AFU_ORTHOLOGUE AFUA_2G00620)"/>
    <property type="match status" value="1"/>
</dbReference>
<dbReference type="InterPro" id="IPR040794">
    <property type="entry name" value="CE2_N"/>
</dbReference>
<dbReference type="InterPro" id="IPR036514">
    <property type="entry name" value="SGNH_hydro_sf"/>
</dbReference>
<dbReference type="Gene3D" id="2.60.120.260">
    <property type="entry name" value="Galactose-binding domain-like"/>
    <property type="match status" value="1"/>
</dbReference>
<dbReference type="Pfam" id="PF13472">
    <property type="entry name" value="Lipase_GDSL_2"/>
    <property type="match status" value="1"/>
</dbReference>
<dbReference type="Proteomes" id="UP000799437">
    <property type="component" value="Unassembled WGS sequence"/>
</dbReference>
<dbReference type="GO" id="GO:0052689">
    <property type="term" value="F:carboxylic ester hydrolase activity"/>
    <property type="evidence" value="ECO:0007669"/>
    <property type="project" value="InterPro"/>
</dbReference>
<dbReference type="OrthoDB" id="426133at2759"/>
<protein>
    <submittedName>
        <fullName evidence="3">Lipolytic protein-like protein G-D-S-L family</fullName>
    </submittedName>
</protein>
<feature type="domain" description="SGNH hydrolase-type esterase" evidence="1">
    <location>
        <begin position="129"/>
        <end position="338"/>
    </location>
</feature>
<keyword evidence="4" id="KW-1185">Reference proteome</keyword>
<evidence type="ECO:0000259" key="2">
    <source>
        <dbReference type="Pfam" id="PF17996"/>
    </source>
</evidence>
<evidence type="ECO:0000313" key="4">
    <source>
        <dbReference type="Proteomes" id="UP000799437"/>
    </source>
</evidence>
<dbReference type="Pfam" id="PF17996">
    <property type="entry name" value="CE2_N"/>
    <property type="match status" value="1"/>
</dbReference>
<evidence type="ECO:0000313" key="3">
    <source>
        <dbReference type="EMBL" id="KAF2757582.1"/>
    </source>
</evidence>
<dbReference type="Gene3D" id="3.40.50.1110">
    <property type="entry name" value="SGNH hydrolase"/>
    <property type="match status" value="1"/>
</dbReference>
<organism evidence="3 4">
    <name type="scientific">Pseudovirgaria hyperparasitica</name>
    <dbReference type="NCBI Taxonomy" id="470096"/>
    <lineage>
        <taxon>Eukaryota</taxon>
        <taxon>Fungi</taxon>
        <taxon>Dikarya</taxon>
        <taxon>Ascomycota</taxon>
        <taxon>Pezizomycotina</taxon>
        <taxon>Dothideomycetes</taxon>
        <taxon>Dothideomycetes incertae sedis</taxon>
        <taxon>Acrospermales</taxon>
        <taxon>Acrospermaceae</taxon>
        <taxon>Pseudovirgaria</taxon>
    </lineage>
</organism>
<dbReference type="CDD" id="cd01831">
    <property type="entry name" value="Endoglucanase_E_like"/>
    <property type="match status" value="1"/>
</dbReference>
<dbReference type="SUPFAM" id="SSF52266">
    <property type="entry name" value="SGNH hydrolase"/>
    <property type="match status" value="1"/>
</dbReference>
<dbReference type="GeneID" id="54482419"/>
<sequence>MLIQARLVYALATVGHVRAIQYLGRVNPNTKELTWPGTGVSFTFSGTTATISISASGANSADLIVDGAITTILNVAGTSISTAKLPRGNHTVELRRRSETQYGTITIGNITTDGTFNADVLPKRKIEIVGDSISVGYGLDGVNPCTNTAAVEDNPKTFGALTAKALNASYSVVAWSGKGLTRNYITVDPDTSPIMPQYWTRYGANDADNSYTFPSSATPDVVVINLGTNDFSYIAYDSAGQPYNARALLNATVFASAMVSFVQTVQKKYVKAHVFLMTSPMLSDGYPSAAEAQKSTQRNALAAATARLGGEKVHLVEWATQGADVGCDYHPNAATHAAGAMVLLQAVKGVMGW</sequence>
<feature type="domain" description="Carbohydrate esterase 2 N-terminal" evidence="2">
    <location>
        <begin position="22"/>
        <end position="113"/>
    </location>
</feature>
<evidence type="ECO:0000259" key="1">
    <source>
        <dbReference type="Pfam" id="PF13472"/>
    </source>
</evidence>
<dbReference type="AlphaFoldDB" id="A0A6A6W402"/>
<reference evidence="3" key="1">
    <citation type="journal article" date="2020" name="Stud. Mycol.">
        <title>101 Dothideomycetes genomes: a test case for predicting lifestyles and emergence of pathogens.</title>
        <authorList>
            <person name="Haridas S."/>
            <person name="Albert R."/>
            <person name="Binder M."/>
            <person name="Bloem J."/>
            <person name="Labutti K."/>
            <person name="Salamov A."/>
            <person name="Andreopoulos B."/>
            <person name="Baker S."/>
            <person name="Barry K."/>
            <person name="Bills G."/>
            <person name="Bluhm B."/>
            <person name="Cannon C."/>
            <person name="Castanera R."/>
            <person name="Culley D."/>
            <person name="Daum C."/>
            <person name="Ezra D."/>
            <person name="Gonzalez J."/>
            <person name="Henrissat B."/>
            <person name="Kuo A."/>
            <person name="Liang C."/>
            <person name="Lipzen A."/>
            <person name="Lutzoni F."/>
            <person name="Magnuson J."/>
            <person name="Mondo S."/>
            <person name="Nolan M."/>
            <person name="Ohm R."/>
            <person name="Pangilinan J."/>
            <person name="Park H.-J."/>
            <person name="Ramirez L."/>
            <person name="Alfaro M."/>
            <person name="Sun H."/>
            <person name="Tritt A."/>
            <person name="Yoshinaga Y."/>
            <person name="Zwiers L.-H."/>
            <person name="Turgeon B."/>
            <person name="Goodwin S."/>
            <person name="Spatafora J."/>
            <person name="Crous P."/>
            <person name="Grigoriev I."/>
        </authorList>
    </citation>
    <scope>NUCLEOTIDE SEQUENCE</scope>
    <source>
        <strain evidence="3">CBS 121739</strain>
    </source>
</reference>
<accession>A0A6A6W402</accession>
<dbReference type="InterPro" id="IPR052762">
    <property type="entry name" value="PCW_deacetylase/CE"/>
</dbReference>
<dbReference type="EMBL" id="ML996573">
    <property type="protein sequence ID" value="KAF2757582.1"/>
    <property type="molecule type" value="Genomic_DNA"/>
</dbReference>
<dbReference type="PANTHER" id="PTHR37834:SF2">
    <property type="entry name" value="ESTERASE, SGNH HYDROLASE-TYPE"/>
    <property type="match status" value="1"/>
</dbReference>
<name>A0A6A6W402_9PEZI</name>
<dbReference type="RefSeq" id="XP_033600033.1">
    <property type="nucleotide sequence ID" value="XM_033741365.1"/>
</dbReference>
<proteinExistence type="predicted"/>
<dbReference type="InterPro" id="IPR013830">
    <property type="entry name" value="SGNH_hydro"/>
</dbReference>
<gene>
    <name evidence="3" type="ORF">EJ05DRAFT_394847</name>
</gene>
<dbReference type="InterPro" id="IPR037461">
    <property type="entry name" value="CtCE2-like_dom"/>
</dbReference>